<keyword evidence="3" id="KW-1185">Reference proteome</keyword>
<reference evidence="2" key="2">
    <citation type="submission" date="2020-09" db="EMBL/GenBank/DDBJ databases">
        <authorList>
            <person name="Sun Q."/>
            <person name="Zhou Y."/>
        </authorList>
    </citation>
    <scope>NUCLEOTIDE SEQUENCE</scope>
    <source>
        <strain evidence="2">CGMCC 1.15152</strain>
    </source>
</reference>
<protein>
    <recommendedName>
        <fullName evidence="1">SnoaL-like domain-containing protein</fullName>
    </recommendedName>
</protein>
<organism evidence="2 3">
    <name type="scientific">Microbacterium faecale</name>
    <dbReference type="NCBI Taxonomy" id="1804630"/>
    <lineage>
        <taxon>Bacteria</taxon>
        <taxon>Bacillati</taxon>
        <taxon>Actinomycetota</taxon>
        <taxon>Actinomycetes</taxon>
        <taxon>Micrococcales</taxon>
        <taxon>Microbacteriaceae</taxon>
        <taxon>Microbacterium</taxon>
    </lineage>
</organism>
<accession>A0A916Y286</accession>
<reference evidence="2" key="1">
    <citation type="journal article" date="2014" name="Int. J. Syst. Evol. Microbiol.">
        <title>Complete genome sequence of Corynebacterium casei LMG S-19264T (=DSM 44701T), isolated from a smear-ripened cheese.</title>
        <authorList>
            <consortium name="US DOE Joint Genome Institute (JGI-PGF)"/>
            <person name="Walter F."/>
            <person name="Albersmeier A."/>
            <person name="Kalinowski J."/>
            <person name="Ruckert C."/>
        </authorList>
    </citation>
    <scope>NUCLEOTIDE SEQUENCE</scope>
    <source>
        <strain evidence="2">CGMCC 1.15152</strain>
    </source>
</reference>
<evidence type="ECO:0000259" key="1">
    <source>
        <dbReference type="Pfam" id="PF13577"/>
    </source>
</evidence>
<dbReference type="SUPFAM" id="SSF54427">
    <property type="entry name" value="NTF2-like"/>
    <property type="match status" value="1"/>
</dbReference>
<evidence type="ECO:0000313" key="3">
    <source>
        <dbReference type="Proteomes" id="UP000633205"/>
    </source>
</evidence>
<dbReference type="EMBL" id="BMHO01000001">
    <property type="protein sequence ID" value="GGD27420.1"/>
    <property type="molecule type" value="Genomic_DNA"/>
</dbReference>
<dbReference type="CDD" id="cd00531">
    <property type="entry name" value="NTF2_like"/>
    <property type="match status" value="1"/>
</dbReference>
<dbReference type="RefSeq" id="WP_188710679.1">
    <property type="nucleotide sequence ID" value="NZ_BMHO01000001.1"/>
</dbReference>
<feature type="domain" description="SnoaL-like" evidence="1">
    <location>
        <begin position="12"/>
        <end position="139"/>
    </location>
</feature>
<dbReference type="InterPro" id="IPR032710">
    <property type="entry name" value="NTF2-like_dom_sf"/>
</dbReference>
<evidence type="ECO:0000313" key="2">
    <source>
        <dbReference type="EMBL" id="GGD27420.1"/>
    </source>
</evidence>
<name>A0A916Y286_9MICO</name>
<dbReference type="Pfam" id="PF13577">
    <property type="entry name" value="SnoaL_4"/>
    <property type="match status" value="1"/>
</dbReference>
<comment type="caution">
    <text evidence="2">The sequence shown here is derived from an EMBL/GenBank/DDBJ whole genome shotgun (WGS) entry which is preliminary data.</text>
</comment>
<dbReference type="InterPro" id="IPR037401">
    <property type="entry name" value="SnoaL-like"/>
</dbReference>
<gene>
    <name evidence="2" type="ORF">GCM10010915_04330</name>
</gene>
<dbReference type="AlphaFoldDB" id="A0A916Y286"/>
<dbReference type="Proteomes" id="UP000633205">
    <property type="component" value="Unassembled WGS sequence"/>
</dbReference>
<proteinExistence type="predicted"/>
<dbReference type="Gene3D" id="3.10.450.50">
    <property type="match status" value="1"/>
</dbReference>
<sequence>MTTDEFHKKVQQMLDREAIRDCLNRYARGLDRKDLEMIRSVFHRDATDHHGGPIAYHPAGEALIEDWSVRDAKRTFSHHLLLNCSIDLDGDVAHTETYFQLVTGLSAEAADDQPRLHLTGGRYVDRFERRAGDWRIATRVLIAEFSAAMDAIDYPHHRLWARRTPADPSYSRPLLGPPSESGES</sequence>